<proteinExistence type="predicted"/>
<keyword evidence="1" id="KW-0472">Membrane</keyword>
<gene>
    <name evidence="2" type="ORF">D3Y57_19645</name>
</gene>
<keyword evidence="1" id="KW-1133">Transmembrane helix</keyword>
<keyword evidence="1" id="KW-0812">Transmembrane</keyword>
<evidence type="ECO:0000256" key="1">
    <source>
        <dbReference type="SAM" id="Phobius"/>
    </source>
</evidence>
<reference evidence="2 3" key="1">
    <citation type="submission" date="2018-09" db="EMBL/GenBank/DDBJ databases">
        <title>Sphingomonas peninsula sp. nov., isolated from fildes peninsula, Antarctic soil.</title>
        <authorList>
            <person name="Yingchao G."/>
        </authorList>
    </citation>
    <scope>NUCLEOTIDE SEQUENCE [LARGE SCALE GENOMIC DNA]</scope>
    <source>
        <strain evidence="2 3">YZ-8</strain>
    </source>
</reference>
<sequence>MRGGLAAAQGVLLNRLFGIRNYARVMGIVTFLTLPFTFGAAPFASALYDATGSYTVPIALQIAAFFVAAAIFLYVQRRLPARDIISKKGA</sequence>
<dbReference type="KEGG" id="spha:D3Y57_19645"/>
<dbReference type="EMBL" id="CP032829">
    <property type="protein sequence ID" value="AYJ87734.1"/>
    <property type="molecule type" value="Genomic_DNA"/>
</dbReference>
<protein>
    <submittedName>
        <fullName evidence="2">Uncharacterized protein</fullName>
    </submittedName>
</protein>
<dbReference type="AlphaFoldDB" id="A0A494TJP8"/>
<dbReference type="RefSeq" id="WP_121155413.1">
    <property type="nucleotide sequence ID" value="NZ_CP032829.1"/>
</dbReference>
<evidence type="ECO:0000313" key="2">
    <source>
        <dbReference type="EMBL" id="AYJ87734.1"/>
    </source>
</evidence>
<evidence type="ECO:0000313" key="3">
    <source>
        <dbReference type="Proteomes" id="UP000276254"/>
    </source>
</evidence>
<organism evidence="2 3">
    <name type="scientific">Sphingomonas paeninsulae</name>
    <dbReference type="NCBI Taxonomy" id="2319844"/>
    <lineage>
        <taxon>Bacteria</taxon>
        <taxon>Pseudomonadati</taxon>
        <taxon>Pseudomonadota</taxon>
        <taxon>Alphaproteobacteria</taxon>
        <taxon>Sphingomonadales</taxon>
        <taxon>Sphingomonadaceae</taxon>
        <taxon>Sphingomonas</taxon>
    </lineage>
</organism>
<feature type="transmembrane region" description="Helical" evidence="1">
    <location>
        <begin position="54"/>
        <end position="75"/>
    </location>
</feature>
<name>A0A494TJP8_SPHPE</name>
<dbReference type="SUPFAM" id="SSF103473">
    <property type="entry name" value="MFS general substrate transporter"/>
    <property type="match status" value="1"/>
</dbReference>
<dbReference type="Proteomes" id="UP000276254">
    <property type="component" value="Chromosome"/>
</dbReference>
<accession>A0A494TJP8</accession>
<keyword evidence="3" id="KW-1185">Reference proteome</keyword>
<dbReference type="OrthoDB" id="5719306at2"/>
<dbReference type="InterPro" id="IPR036259">
    <property type="entry name" value="MFS_trans_sf"/>
</dbReference>
<feature type="transmembrane region" description="Helical" evidence="1">
    <location>
        <begin position="25"/>
        <end position="48"/>
    </location>
</feature>